<keyword evidence="1" id="KW-0732">Signal</keyword>
<dbReference type="EMBL" id="JXJN01011960">
    <property type="status" value="NOT_ANNOTATED_CDS"/>
    <property type="molecule type" value="Genomic_DNA"/>
</dbReference>
<evidence type="ECO:0000313" key="2">
    <source>
        <dbReference type="EnsemblMetazoa" id="GPPI025610-PA"/>
    </source>
</evidence>
<organism evidence="2 3">
    <name type="scientific">Glossina palpalis gambiensis</name>
    <dbReference type="NCBI Taxonomy" id="67801"/>
    <lineage>
        <taxon>Eukaryota</taxon>
        <taxon>Metazoa</taxon>
        <taxon>Ecdysozoa</taxon>
        <taxon>Arthropoda</taxon>
        <taxon>Hexapoda</taxon>
        <taxon>Insecta</taxon>
        <taxon>Pterygota</taxon>
        <taxon>Neoptera</taxon>
        <taxon>Endopterygota</taxon>
        <taxon>Diptera</taxon>
        <taxon>Brachycera</taxon>
        <taxon>Muscomorpha</taxon>
        <taxon>Hippoboscoidea</taxon>
        <taxon>Glossinidae</taxon>
        <taxon>Glossina</taxon>
    </lineage>
</organism>
<keyword evidence="3" id="KW-1185">Reference proteome</keyword>
<dbReference type="Proteomes" id="UP000092460">
    <property type="component" value="Unassembled WGS sequence"/>
</dbReference>
<name>A0A1B0BCE1_9MUSC</name>
<feature type="signal peptide" evidence="1">
    <location>
        <begin position="1"/>
        <end position="16"/>
    </location>
</feature>
<dbReference type="VEuPathDB" id="VectorBase:GPPI025610"/>
<reference evidence="3" key="1">
    <citation type="submission" date="2015-01" db="EMBL/GenBank/DDBJ databases">
        <authorList>
            <person name="Aksoy S."/>
            <person name="Warren W."/>
            <person name="Wilson R.K."/>
        </authorList>
    </citation>
    <scope>NUCLEOTIDE SEQUENCE [LARGE SCALE GENOMIC DNA]</scope>
    <source>
        <strain evidence="3">IAEA</strain>
    </source>
</reference>
<sequence>RHLIIPYLLLLPSIFSLKLLRFGIQGHLVYTVKMQISTGISSCCWLDNRKLEMHICSEAQGMTVKRRENHFVLVSVKKNAVHVCLLPKYLLLQ</sequence>
<evidence type="ECO:0000256" key="1">
    <source>
        <dbReference type="SAM" id="SignalP"/>
    </source>
</evidence>
<protein>
    <submittedName>
        <fullName evidence="2">Uncharacterized protein</fullName>
    </submittedName>
</protein>
<dbReference type="EnsemblMetazoa" id="GPPI025610-RA">
    <property type="protein sequence ID" value="GPPI025610-PA"/>
    <property type="gene ID" value="GPPI025610"/>
</dbReference>
<dbReference type="AlphaFoldDB" id="A0A1B0BCE1"/>
<proteinExistence type="predicted"/>
<accession>A0A1B0BCE1</accession>
<feature type="chain" id="PRO_5008404728" evidence="1">
    <location>
        <begin position="17"/>
        <end position="93"/>
    </location>
</feature>
<evidence type="ECO:0000313" key="3">
    <source>
        <dbReference type="Proteomes" id="UP000092460"/>
    </source>
</evidence>
<reference evidence="2" key="2">
    <citation type="submission" date="2020-05" db="UniProtKB">
        <authorList>
            <consortium name="EnsemblMetazoa"/>
        </authorList>
    </citation>
    <scope>IDENTIFICATION</scope>
    <source>
        <strain evidence="2">IAEA</strain>
    </source>
</reference>